<dbReference type="STRING" id="617002.SAMN05660653_01564"/>
<organism evidence="2 3">
    <name type="scientific">Desulfonatronum thiosulfatophilum</name>
    <dbReference type="NCBI Taxonomy" id="617002"/>
    <lineage>
        <taxon>Bacteria</taxon>
        <taxon>Pseudomonadati</taxon>
        <taxon>Thermodesulfobacteriota</taxon>
        <taxon>Desulfovibrionia</taxon>
        <taxon>Desulfovibrionales</taxon>
        <taxon>Desulfonatronaceae</taxon>
        <taxon>Desulfonatronum</taxon>
    </lineage>
</organism>
<reference evidence="2 3" key="1">
    <citation type="submission" date="2016-10" db="EMBL/GenBank/DDBJ databases">
        <authorList>
            <person name="de Groot N.N."/>
        </authorList>
    </citation>
    <scope>NUCLEOTIDE SEQUENCE [LARGE SCALE GENOMIC DNA]</scope>
    <source>
        <strain evidence="2 3">ASO4-2</strain>
    </source>
</reference>
<feature type="domain" description="Cupin type-2" evidence="1">
    <location>
        <begin position="33"/>
        <end position="97"/>
    </location>
</feature>
<dbReference type="Gene3D" id="2.60.120.10">
    <property type="entry name" value="Jelly Rolls"/>
    <property type="match status" value="1"/>
</dbReference>
<gene>
    <name evidence="2" type="ORF">SAMN05660653_01564</name>
</gene>
<sequence>MKTVNLFEANGFNDLGLKKFLVHDSPYFKILNFNFKAGQQLPVHSHDIEGQLSILILEGEGEFLAKDGSLPAKAGDVLVCDISVPHGIKATTDMRTVVTIAPPI</sequence>
<keyword evidence="3" id="KW-1185">Reference proteome</keyword>
<evidence type="ECO:0000313" key="2">
    <source>
        <dbReference type="EMBL" id="SDB32850.1"/>
    </source>
</evidence>
<dbReference type="Pfam" id="PF07883">
    <property type="entry name" value="Cupin_2"/>
    <property type="match status" value="1"/>
</dbReference>
<protein>
    <submittedName>
        <fullName evidence="2">Cupin domain-containing protein</fullName>
    </submittedName>
</protein>
<evidence type="ECO:0000259" key="1">
    <source>
        <dbReference type="Pfam" id="PF07883"/>
    </source>
</evidence>
<accession>A0A1G6CJ25</accession>
<dbReference type="InterPro" id="IPR013096">
    <property type="entry name" value="Cupin_2"/>
</dbReference>
<dbReference type="InterPro" id="IPR011051">
    <property type="entry name" value="RmlC_Cupin_sf"/>
</dbReference>
<evidence type="ECO:0000313" key="3">
    <source>
        <dbReference type="Proteomes" id="UP000198771"/>
    </source>
</evidence>
<dbReference type="InterPro" id="IPR014710">
    <property type="entry name" value="RmlC-like_jellyroll"/>
</dbReference>
<dbReference type="Proteomes" id="UP000198771">
    <property type="component" value="Unassembled WGS sequence"/>
</dbReference>
<dbReference type="AlphaFoldDB" id="A0A1G6CJ25"/>
<name>A0A1G6CJ25_9BACT</name>
<proteinExistence type="predicted"/>
<dbReference type="EMBL" id="FMXO01000008">
    <property type="protein sequence ID" value="SDB32850.1"/>
    <property type="molecule type" value="Genomic_DNA"/>
</dbReference>
<dbReference type="RefSeq" id="WP_092119661.1">
    <property type="nucleotide sequence ID" value="NZ_FMXO01000008.1"/>
</dbReference>
<dbReference type="SUPFAM" id="SSF51182">
    <property type="entry name" value="RmlC-like cupins"/>
    <property type="match status" value="1"/>
</dbReference>
<dbReference type="OrthoDB" id="9796319at2"/>